<dbReference type="Proteomes" id="UP000182063">
    <property type="component" value="Chromosome"/>
</dbReference>
<organism evidence="2 3">
    <name type="scientific">Tardibacter chloracetimidivorans</name>
    <dbReference type="NCBI Taxonomy" id="1921510"/>
    <lineage>
        <taxon>Bacteria</taxon>
        <taxon>Pseudomonadati</taxon>
        <taxon>Pseudomonadota</taxon>
        <taxon>Alphaproteobacteria</taxon>
        <taxon>Sphingomonadales</taxon>
        <taxon>Sphingomonadaceae</taxon>
        <taxon>Tardibacter</taxon>
    </lineage>
</organism>
<dbReference type="RefSeq" id="WP_072596250.1">
    <property type="nucleotide sequence ID" value="NZ_CP018221.1"/>
</dbReference>
<dbReference type="EMBL" id="CP018221">
    <property type="protein sequence ID" value="API58692.1"/>
    <property type="molecule type" value="Genomic_DNA"/>
</dbReference>
<evidence type="ECO:0000313" key="2">
    <source>
        <dbReference type="EMBL" id="API58692.1"/>
    </source>
</evidence>
<comment type="similarity">
    <text evidence="1">Belongs to the enoyl-CoA hydratase/isomerase family.</text>
</comment>
<evidence type="ECO:0000256" key="1">
    <source>
        <dbReference type="ARBA" id="ARBA00005254"/>
    </source>
</evidence>
<proteinExistence type="inferred from homology"/>
<dbReference type="GO" id="GO:0003824">
    <property type="term" value="F:catalytic activity"/>
    <property type="evidence" value="ECO:0007669"/>
    <property type="project" value="UniProtKB-ARBA"/>
</dbReference>
<dbReference type="SUPFAM" id="SSF52096">
    <property type="entry name" value="ClpP/crotonase"/>
    <property type="match status" value="1"/>
</dbReference>
<gene>
    <name evidence="2" type="ORF">BSL82_04665</name>
</gene>
<sequence>MSKRPAYFDKYQTLNFERHDDGVLVVTYHSDGGPVLYCDTHHAEWAPAFTDIGMDRDNRVVIFTGTGDTFIDKHGHWERPMKQPRHYEIAIYDQTMMFRRLLEIEVPVICAVNGPALIHSELVVVGDITLCSEKAVFADDGHFPSGEAPGDGIVPVWQELLGVNRGTYFVLTGQRIDAHTALELGIANEVLPHEELMPRALDLAHSMATYTDLTLRATRLCTVDRWKRVVSEKIGFGYGMNLECMAHMDRGWMVWDGTNQGNEDANQLRTLKPRDEYLRLKRN</sequence>
<dbReference type="InterPro" id="IPR029045">
    <property type="entry name" value="ClpP/crotonase-like_dom_sf"/>
</dbReference>
<dbReference type="CDD" id="cd06558">
    <property type="entry name" value="crotonase-like"/>
    <property type="match status" value="1"/>
</dbReference>
<dbReference type="KEGG" id="sphj:BSL82_04665"/>
<dbReference type="Pfam" id="PF00378">
    <property type="entry name" value="ECH_1"/>
    <property type="match status" value="1"/>
</dbReference>
<accession>A0A1L3ZSS7</accession>
<protein>
    <submittedName>
        <fullName evidence="2">Crotonase</fullName>
    </submittedName>
</protein>
<dbReference type="STRING" id="1921510.BSL82_04665"/>
<dbReference type="PANTHER" id="PTHR43802:SF1">
    <property type="entry name" value="IP11341P-RELATED"/>
    <property type="match status" value="1"/>
</dbReference>
<keyword evidence="3" id="KW-1185">Reference proteome</keyword>
<dbReference type="Gene3D" id="3.90.226.10">
    <property type="entry name" value="2-enoyl-CoA Hydratase, Chain A, domain 1"/>
    <property type="match status" value="1"/>
</dbReference>
<name>A0A1L3ZSS7_9SPHN</name>
<reference evidence="3" key="1">
    <citation type="submission" date="2016-11" db="EMBL/GenBank/DDBJ databases">
        <title>Complete Genome Sequence of alachlor-degrading Sphingomonas sp. strain JJ-A5.</title>
        <authorList>
            <person name="Lee H."/>
            <person name="Ka J.-O."/>
        </authorList>
    </citation>
    <scope>NUCLEOTIDE SEQUENCE [LARGE SCALE GENOMIC DNA]</scope>
    <source>
        <strain evidence="3">JJ-A5</strain>
    </source>
</reference>
<dbReference type="OrthoDB" id="9807606at2"/>
<dbReference type="PANTHER" id="PTHR43802">
    <property type="entry name" value="ENOYL-COA HYDRATASE"/>
    <property type="match status" value="1"/>
</dbReference>
<dbReference type="InterPro" id="IPR001753">
    <property type="entry name" value="Enoyl-CoA_hydra/iso"/>
</dbReference>
<dbReference type="AlphaFoldDB" id="A0A1L3ZSS7"/>
<evidence type="ECO:0000313" key="3">
    <source>
        <dbReference type="Proteomes" id="UP000182063"/>
    </source>
</evidence>